<accession>A0ABR5CME9</accession>
<sequence>MKQVLLWTAGGLSLAIAFGLAGLHHLSASVFTLTVFCAWPAVLFHVVTWCFAQIWSLPDRIAAWIERPGSYTVGGKGTSAE</sequence>
<name>A0ABR5CME9_9HYPH</name>
<feature type="transmembrane region" description="Helical" evidence="1">
    <location>
        <begin position="29"/>
        <end position="52"/>
    </location>
</feature>
<keyword evidence="1" id="KW-0472">Membrane</keyword>
<evidence type="ECO:0000313" key="2">
    <source>
        <dbReference type="EMBL" id="KJF66028.1"/>
    </source>
</evidence>
<reference evidence="2 3" key="1">
    <citation type="submission" date="2015-03" db="EMBL/GenBank/DDBJ databases">
        <title>Draft Genome Sequences of Agrobacterium nepotum Strain 39/7T (= CFBP 7436T = LMG 26435T) and Agrobacterium sp. Strain KFB 330 (= CFBP 8308 = LMG 28674).</title>
        <authorList>
            <person name="Kuzmanovic N."/>
            <person name="Pulawska J."/>
            <person name="Obradovic A."/>
        </authorList>
    </citation>
    <scope>NUCLEOTIDE SEQUENCE [LARGE SCALE GENOMIC DNA]</scope>
    <source>
        <strain evidence="2 3">39/7</strain>
    </source>
</reference>
<keyword evidence="3" id="KW-1185">Reference proteome</keyword>
<keyword evidence="1" id="KW-1133">Transmembrane helix</keyword>
<evidence type="ECO:0008006" key="4">
    <source>
        <dbReference type="Google" id="ProtNLM"/>
    </source>
</evidence>
<evidence type="ECO:0000256" key="1">
    <source>
        <dbReference type="SAM" id="Phobius"/>
    </source>
</evidence>
<organism evidence="2 3">
    <name type="scientific">Rhizobium nepotum 39/7</name>
    <dbReference type="NCBI Taxonomy" id="1368418"/>
    <lineage>
        <taxon>Bacteria</taxon>
        <taxon>Pseudomonadati</taxon>
        <taxon>Pseudomonadota</taxon>
        <taxon>Alphaproteobacteria</taxon>
        <taxon>Hyphomicrobiales</taxon>
        <taxon>Rhizobiaceae</taxon>
        <taxon>Rhizobium/Agrobacterium group</taxon>
        <taxon>Rhizobium</taxon>
    </lineage>
</organism>
<protein>
    <recommendedName>
        <fullName evidence="4">Transmembrane protein</fullName>
    </recommendedName>
</protein>
<evidence type="ECO:0000313" key="3">
    <source>
        <dbReference type="Proteomes" id="UP000052068"/>
    </source>
</evidence>
<proteinExistence type="predicted"/>
<keyword evidence="1" id="KW-0812">Transmembrane</keyword>
<dbReference type="Proteomes" id="UP000052068">
    <property type="component" value="Unassembled WGS sequence"/>
</dbReference>
<gene>
    <name evidence="2" type="ORF">RS75_20370</name>
</gene>
<dbReference type="EMBL" id="JWJH01000020">
    <property type="protein sequence ID" value="KJF66028.1"/>
    <property type="molecule type" value="Genomic_DNA"/>
</dbReference>
<comment type="caution">
    <text evidence="2">The sequence shown here is derived from an EMBL/GenBank/DDBJ whole genome shotgun (WGS) entry which is preliminary data.</text>
</comment>